<organism evidence="2 3">
    <name type="scientific">Burkholderia cenocepacia</name>
    <dbReference type="NCBI Taxonomy" id="95486"/>
    <lineage>
        <taxon>Bacteria</taxon>
        <taxon>Pseudomonadati</taxon>
        <taxon>Pseudomonadota</taxon>
        <taxon>Betaproteobacteria</taxon>
        <taxon>Burkholderiales</taxon>
        <taxon>Burkholderiaceae</taxon>
        <taxon>Burkholderia</taxon>
        <taxon>Burkholderia cepacia complex</taxon>
    </lineage>
</organism>
<name>A0AAN0RVV0_9BURK</name>
<feature type="compositionally biased region" description="Pro residues" evidence="1">
    <location>
        <begin position="248"/>
        <end position="257"/>
    </location>
</feature>
<feature type="region of interest" description="Disordered" evidence="1">
    <location>
        <begin position="129"/>
        <end position="155"/>
    </location>
</feature>
<dbReference type="AlphaFoldDB" id="A0AAN0RVV0"/>
<accession>A0AAN0RVV0</accession>
<proteinExistence type="predicted"/>
<evidence type="ECO:0000256" key="1">
    <source>
        <dbReference type="SAM" id="MobiDB-lite"/>
    </source>
</evidence>
<feature type="region of interest" description="Disordered" evidence="1">
    <location>
        <begin position="1"/>
        <end position="52"/>
    </location>
</feature>
<protein>
    <submittedName>
        <fullName evidence="2">Uncharacterized protein</fullName>
    </submittedName>
</protein>
<evidence type="ECO:0000313" key="3">
    <source>
        <dbReference type="Proteomes" id="UP000029413"/>
    </source>
</evidence>
<gene>
    <name evidence="2" type="ORF">DM39_4310</name>
</gene>
<feature type="compositionally biased region" description="Basic and acidic residues" evidence="1">
    <location>
        <begin position="1"/>
        <end position="14"/>
    </location>
</feature>
<keyword evidence="3" id="KW-1185">Reference proteome</keyword>
<dbReference type="Proteomes" id="UP000029413">
    <property type="component" value="Chromosome 2"/>
</dbReference>
<sequence length="257" mass="27533">MQSEKRRPGADDRQSAGSASYPMRTDGQPVHAGGPQPARPTGDAPGRCDRGQPAAACGDRSFFYPVSVCCLFRQPVRQGRRPDAPPTTVRAAGTERLRPVPPCLPADCVLARRCRTGRTPRRRLAHALIRKERASPARARPHKGSAATNGSRGGQAMRVVANLIHAARGRRRRRGGKALRRKADARFREYFPAAAKRLRPPLPHEFACSPTRNVSRPLHAPGAAARHDAGAAAPAAQPTRQCPASPGVAPPLSPLSP</sequence>
<feature type="region of interest" description="Disordered" evidence="1">
    <location>
        <begin position="208"/>
        <end position="257"/>
    </location>
</feature>
<evidence type="ECO:0000313" key="2">
    <source>
        <dbReference type="EMBL" id="AIO35115.1"/>
    </source>
</evidence>
<reference evidence="2 3" key="1">
    <citation type="submission" date="2014-05" db="EMBL/GenBank/DDBJ databases">
        <authorList>
            <person name="Bishop-Lilly K.A."/>
            <person name="Broomall S.M."/>
            <person name="Chain P.S."/>
            <person name="Chertkov O."/>
            <person name="Coyne S.R."/>
            <person name="Daligault H.E."/>
            <person name="Davenport K.W."/>
            <person name="Erkkila T."/>
            <person name="Frey K.G."/>
            <person name="Gibbons H.S."/>
            <person name="Gu W."/>
            <person name="Jaissle J."/>
            <person name="Johnson S.L."/>
            <person name="Koroleva G.I."/>
            <person name="Ladner J.T."/>
            <person name="Lo C.-C."/>
            <person name="Minogue T.D."/>
            <person name="Munk C."/>
            <person name="Palacios G.F."/>
            <person name="Redden C.L."/>
            <person name="Rosenzweig C.N."/>
            <person name="Scholz M.B."/>
            <person name="Teshima H."/>
            <person name="Xu Y."/>
        </authorList>
    </citation>
    <scope>NUCLEOTIDE SEQUENCE [LARGE SCALE GENOMIC DNA]</scope>
    <source>
        <strain evidence="2 3">DDS 22E-1</strain>
    </source>
</reference>
<dbReference type="EMBL" id="CP007784">
    <property type="protein sequence ID" value="AIO35115.1"/>
    <property type="molecule type" value="Genomic_DNA"/>
</dbReference>
<dbReference type="KEGG" id="bcen:DM39_4310"/>
<feature type="compositionally biased region" description="Low complexity" evidence="1">
    <location>
        <begin position="219"/>
        <end position="244"/>
    </location>
</feature>